<comment type="subcellular location">
    <subcellularLocation>
        <location evidence="1">Membrane</location>
        <topology evidence="1">Multi-pass membrane protein</topology>
    </subcellularLocation>
</comment>
<dbReference type="NCBIfam" id="NF003243">
    <property type="entry name" value="PRK04201.1"/>
    <property type="match status" value="1"/>
</dbReference>
<sequence length="266" mass="27444">MVLALAVALLAGLATSIGGALALGRRTLRRSWLAVMLAFAAGAMLIVSFVQAIPLGLTALQASFGESAAHLLLWASFFTGIGLVLAVDRLLPVQLNPNETAGGDVSSTGDQLRTGRLLRSGLLVAGVLALHNLPEGMATFVATYADPGVGLPLAVAIAIHNVPEGIAVAAPVYAATGSRTQAFWWATASGLTEPLGALLAASLLAWVVPPVFFGVVYGLVAGMMVFLALDELLPGAWRYQTDKHQTVYGMLAGMAVVVASIVLFTL</sequence>
<keyword evidence="3 5" id="KW-1133">Transmembrane helix</keyword>
<feature type="transmembrane region" description="Helical" evidence="5">
    <location>
        <begin position="247"/>
        <end position="265"/>
    </location>
</feature>
<feature type="transmembrane region" description="Helical" evidence="5">
    <location>
        <begin position="203"/>
        <end position="227"/>
    </location>
</feature>
<dbReference type="PANTHER" id="PTHR11040">
    <property type="entry name" value="ZINC/IRON TRANSPORTER"/>
    <property type="match status" value="1"/>
</dbReference>
<proteinExistence type="predicted"/>
<evidence type="ECO:0000313" key="6">
    <source>
        <dbReference type="EMBL" id="WZW97882.1"/>
    </source>
</evidence>
<feature type="transmembrane region" description="Helical" evidence="5">
    <location>
        <begin position="32"/>
        <end position="57"/>
    </location>
</feature>
<accession>A0ABZ3C516</accession>
<dbReference type="RefSeq" id="WP_232548411.1">
    <property type="nucleotide sequence ID" value="NZ_CP115965.1"/>
</dbReference>
<organism evidence="6 7">
    <name type="scientific">Propioniciclava soli</name>
    <dbReference type="NCBI Taxonomy" id="2775081"/>
    <lineage>
        <taxon>Bacteria</taxon>
        <taxon>Bacillati</taxon>
        <taxon>Actinomycetota</taxon>
        <taxon>Actinomycetes</taxon>
        <taxon>Propionibacteriales</taxon>
        <taxon>Propionibacteriaceae</taxon>
        <taxon>Propioniciclava</taxon>
    </lineage>
</organism>
<gene>
    <name evidence="6" type="primary">zupT</name>
    <name evidence="6" type="ORF">PCC79_13410</name>
</gene>
<dbReference type="Proteomes" id="UP001434337">
    <property type="component" value="Chromosome"/>
</dbReference>
<dbReference type="InterPro" id="IPR003689">
    <property type="entry name" value="ZIP"/>
</dbReference>
<evidence type="ECO:0000256" key="3">
    <source>
        <dbReference type="ARBA" id="ARBA00022989"/>
    </source>
</evidence>
<dbReference type="PANTHER" id="PTHR11040:SF205">
    <property type="entry name" value="ZINC TRANSPORTER ZUPT"/>
    <property type="match status" value="1"/>
</dbReference>
<dbReference type="EMBL" id="CP115965">
    <property type="protein sequence ID" value="WZW97882.1"/>
    <property type="molecule type" value="Genomic_DNA"/>
</dbReference>
<name>A0ABZ3C516_9ACTN</name>
<reference evidence="6 7" key="1">
    <citation type="journal article" date="2023" name="Environ Microbiome">
        <title>A coral-associated actinobacterium mitigates coral bleaching under heat stress.</title>
        <authorList>
            <person name="Li J."/>
            <person name="Zou Y."/>
            <person name="Li Q."/>
            <person name="Zhang J."/>
            <person name="Bourne D.G."/>
            <person name="Lyu Y."/>
            <person name="Liu C."/>
            <person name="Zhang S."/>
        </authorList>
    </citation>
    <scope>NUCLEOTIDE SEQUENCE [LARGE SCALE GENOMIC DNA]</scope>
    <source>
        <strain evidence="6 7">SCSIO 13291</strain>
    </source>
</reference>
<dbReference type="Pfam" id="PF02535">
    <property type="entry name" value="Zip"/>
    <property type="match status" value="1"/>
</dbReference>
<keyword evidence="2 5" id="KW-0812">Transmembrane</keyword>
<keyword evidence="7" id="KW-1185">Reference proteome</keyword>
<evidence type="ECO:0000256" key="5">
    <source>
        <dbReference type="SAM" id="Phobius"/>
    </source>
</evidence>
<evidence type="ECO:0000256" key="4">
    <source>
        <dbReference type="ARBA" id="ARBA00023136"/>
    </source>
</evidence>
<keyword evidence="4 5" id="KW-0472">Membrane</keyword>
<evidence type="ECO:0000313" key="7">
    <source>
        <dbReference type="Proteomes" id="UP001434337"/>
    </source>
</evidence>
<feature type="transmembrane region" description="Helical" evidence="5">
    <location>
        <begin position="69"/>
        <end position="87"/>
    </location>
</feature>
<protein>
    <submittedName>
        <fullName evidence="6">Zinc transporter ZupT</fullName>
    </submittedName>
</protein>
<evidence type="ECO:0000256" key="1">
    <source>
        <dbReference type="ARBA" id="ARBA00004141"/>
    </source>
</evidence>
<evidence type="ECO:0000256" key="2">
    <source>
        <dbReference type="ARBA" id="ARBA00022692"/>
    </source>
</evidence>